<dbReference type="Proteomes" id="UP000799778">
    <property type="component" value="Unassembled WGS sequence"/>
</dbReference>
<dbReference type="GeneID" id="54290551"/>
<dbReference type="EMBL" id="ML978069">
    <property type="protein sequence ID" value="KAF2016482.1"/>
    <property type="molecule type" value="Genomic_DNA"/>
</dbReference>
<evidence type="ECO:0000313" key="2">
    <source>
        <dbReference type="EMBL" id="KAF2016482.1"/>
    </source>
</evidence>
<feature type="region of interest" description="Disordered" evidence="1">
    <location>
        <begin position="296"/>
        <end position="327"/>
    </location>
</feature>
<keyword evidence="3" id="KW-1185">Reference proteome</keyword>
<feature type="compositionally biased region" description="Low complexity" evidence="1">
    <location>
        <begin position="312"/>
        <end position="323"/>
    </location>
</feature>
<reference evidence="2" key="1">
    <citation type="journal article" date="2020" name="Stud. Mycol.">
        <title>101 Dothideomycetes genomes: a test case for predicting lifestyles and emergence of pathogens.</title>
        <authorList>
            <person name="Haridas S."/>
            <person name="Albert R."/>
            <person name="Binder M."/>
            <person name="Bloem J."/>
            <person name="Labutti K."/>
            <person name="Salamov A."/>
            <person name="Andreopoulos B."/>
            <person name="Baker S."/>
            <person name="Barry K."/>
            <person name="Bills G."/>
            <person name="Bluhm B."/>
            <person name="Cannon C."/>
            <person name="Castanera R."/>
            <person name="Culley D."/>
            <person name="Daum C."/>
            <person name="Ezra D."/>
            <person name="Gonzalez J."/>
            <person name="Henrissat B."/>
            <person name="Kuo A."/>
            <person name="Liang C."/>
            <person name="Lipzen A."/>
            <person name="Lutzoni F."/>
            <person name="Magnuson J."/>
            <person name="Mondo S."/>
            <person name="Nolan M."/>
            <person name="Ohm R."/>
            <person name="Pangilinan J."/>
            <person name="Park H.-J."/>
            <person name="Ramirez L."/>
            <person name="Alfaro M."/>
            <person name="Sun H."/>
            <person name="Tritt A."/>
            <person name="Yoshinaga Y."/>
            <person name="Zwiers L.-H."/>
            <person name="Turgeon B."/>
            <person name="Goodwin S."/>
            <person name="Spatafora J."/>
            <person name="Crous P."/>
            <person name="Grigoriev I."/>
        </authorList>
    </citation>
    <scope>NUCLEOTIDE SEQUENCE</scope>
    <source>
        <strain evidence="2">CBS 175.79</strain>
    </source>
</reference>
<sequence>MSAMIEFPPSAKPLPTNLTSPPYVIFGILNEDVSSRLPEDIPLALVLHYAPKLEKWILPPRPHAELPYKIACAAILKPRIGINITEPISIRALSYLVNRMLEKVGLFRQIDAYSIRPHLLMGCEIFHAWNTLELPSPGIEPLISHMLGRLMLGSAVDLLECQTIWHIFPSNSPVIRELVQNYQRGHDEFAYGMSEYGRIHKWISLDPDRMKAFGVVHQNTRVVLHRPLEGSSVMADGKLVGLGATGSMEKRTVGEILERNKTLKVTMGERKERHRRDSVSLQSRLSRLRTANSRLLGDQDHINPYSSKEVRSCGSSSAGSSQSIDAERKRLLTRSSYGSERISKAVDAVDLSEALKRFKMSEDQ</sequence>
<dbReference type="OrthoDB" id="3783833at2759"/>
<dbReference type="RefSeq" id="XP_033384821.1">
    <property type="nucleotide sequence ID" value="XM_033533154.1"/>
</dbReference>
<dbReference type="AlphaFoldDB" id="A0A6A5XTH0"/>
<evidence type="ECO:0000313" key="3">
    <source>
        <dbReference type="Proteomes" id="UP000799778"/>
    </source>
</evidence>
<proteinExistence type="predicted"/>
<evidence type="ECO:0000256" key="1">
    <source>
        <dbReference type="SAM" id="MobiDB-lite"/>
    </source>
</evidence>
<gene>
    <name evidence="2" type="ORF">BU24DRAFT_481102</name>
</gene>
<protein>
    <submittedName>
        <fullName evidence="2">Uncharacterized protein</fullName>
    </submittedName>
</protein>
<organism evidence="2 3">
    <name type="scientific">Aaosphaeria arxii CBS 175.79</name>
    <dbReference type="NCBI Taxonomy" id="1450172"/>
    <lineage>
        <taxon>Eukaryota</taxon>
        <taxon>Fungi</taxon>
        <taxon>Dikarya</taxon>
        <taxon>Ascomycota</taxon>
        <taxon>Pezizomycotina</taxon>
        <taxon>Dothideomycetes</taxon>
        <taxon>Pleosporomycetidae</taxon>
        <taxon>Pleosporales</taxon>
        <taxon>Pleosporales incertae sedis</taxon>
        <taxon>Aaosphaeria</taxon>
    </lineage>
</organism>
<name>A0A6A5XTH0_9PLEO</name>
<accession>A0A6A5XTH0</accession>